<comment type="caution">
    <text evidence="1">The sequence shown here is derived from an EMBL/GenBank/DDBJ whole genome shotgun (WGS) entry which is preliminary data.</text>
</comment>
<gene>
    <name evidence="1" type="ORF">PoB_006938100</name>
</gene>
<evidence type="ECO:0008006" key="3">
    <source>
        <dbReference type="Google" id="ProtNLM"/>
    </source>
</evidence>
<dbReference type="Proteomes" id="UP000735302">
    <property type="component" value="Unassembled WGS sequence"/>
</dbReference>
<sequence>MAFKFTARNVSEIIVWCWMFLCTHHYPLTWNQSKERWEEFHIRFCGKVCDNGTLVDLYGSSLCPSQECFPCECGPLCPLLDTCCPHRSSFASSTLNARVMEPRQSYSGPPYPEQVKCAPLPFSSWNVLQIVSCPPEFERQKSDVSSTENQSDTIRELCGKNFLVAQDLDSLYVYVDKRNGLVFKNKFCALCNGYTLNVSTEVSGDDDEGHTLSNYPVAQPWPVRVNCSRFQELYAITSETEFLKAAASDFATCSAYYDLKFSNVAPRRCFGNEPENLDALTCGEPMLSLCRDLNHTYLSLNGFKNVFCYMCRGFQPQHYFYCQNSNTFVDSSKRPAESLCSACTPPLSLLLGISKRPAFTETMDQRNCSSSFEWMDEKWGSGGSSGRAVGYHHKRSGVRFLVRAKSDFQNYLKCRMPRTIMTLLLVPRCLD</sequence>
<organism evidence="1 2">
    <name type="scientific">Plakobranchus ocellatus</name>
    <dbReference type="NCBI Taxonomy" id="259542"/>
    <lineage>
        <taxon>Eukaryota</taxon>
        <taxon>Metazoa</taxon>
        <taxon>Spiralia</taxon>
        <taxon>Lophotrochozoa</taxon>
        <taxon>Mollusca</taxon>
        <taxon>Gastropoda</taxon>
        <taxon>Heterobranchia</taxon>
        <taxon>Euthyneura</taxon>
        <taxon>Panpulmonata</taxon>
        <taxon>Sacoglossa</taxon>
        <taxon>Placobranchoidea</taxon>
        <taxon>Plakobranchidae</taxon>
        <taxon>Plakobranchus</taxon>
    </lineage>
</organism>
<accession>A0AAV4DFB8</accession>
<name>A0AAV4DFB8_9GAST</name>
<evidence type="ECO:0000313" key="2">
    <source>
        <dbReference type="Proteomes" id="UP000735302"/>
    </source>
</evidence>
<reference evidence="1 2" key="1">
    <citation type="journal article" date="2021" name="Elife">
        <title>Chloroplast acquisition without the gene transfer in kleptoplastic sea slugs, Plakobranchus ocellatus.</title>
        <authorList>
            <person name="Maeda T."/>
            <person name="Takahashi S."/>
            <person name="Yoshida T."/>
            <person name="Shimamura S."/>
            <person name="Takaki Y."/>
            <person name="Nagai Y."/>
            <person name="Toyoda A."/>
            <person name="Suzuki Y."/>
            <person name="Arimoto A."/>
            <person name="Ishii H."/>
            <person name="Satoh N."/>
            <person name="Nishiyama T."/>
            <person name="Hasebe M."/>
            <person name="Maruyama T."/>
            <person name="Minagawa J."/>
            <person name="Obokata J."/>
            <person name="Shigenobu S."/>
        </authorList>
    </citation>
    <scope>NUCLEOTIDE SEQUENCE [LARGE SCALE GENOMIC DNA]</scope>
</reference>
<proteinExistence type="predicted"/>
<evidence type="ECO:0000313" key="1">
    <source>
        <dbReference type="EMBL" id="GFO42876.1"/>
    </source>
</evidence>
<keyword evidence="2" id="KW-1185">Reference proteome</keyword>
<protein>
    <recommendedName>
        <fullName evidence="3">SMB domain-containing protein</fullName>
    </recommendedName>
</protein>
<dbReference type="EMBL" id="BLXT01007821">
    <property type="protein sequence ID" value="GFO42876.1"/>
    <property type="molecule type" value="Genomic_DNA"/>
</dbReference>
<dbReference type="AlphaFoldDB" id="A0AAV4DFB8"/>